<dbReference type="InterPro" id="IPR036291">
    <property type="entry name" value="NAD(P)-bd_dom_sf"/>
</dbReference>
<proteinExistence type="inferred from homology"/>
<protein>
    <recommendedName>
        <fullName evidence="2">NAD-dependent epimerase/dehydratase domain-containing protein</fullName>
    </recommendedName>
</protein>
<comment type="caution">
    <text evidence="3">The sequence shown here is derived from an EMBL/GenBank/DDBJ whole genome shotgun (WGS) entry which is preliminary data.</text>
</comment>
<dbReference type="AlphaFoldDB" id="A0A0F9Q9T8"/>
<feature type="domain" description="NAD-dependent epimerase/dehydratase" evidence="2">
    <location>
        <begin position="8"/>
        <end position="278"/>
    </location>
</feature>
<name>A0A0F9Q9T8_9ZZZZ</name>
<dbReference type="SUPFAM" id="SSF51735">
    <property type="entry name" value="NAD(P)-binding Rossmann-fold domains"/>
    <property type="match status" value="1"/>
</dbReference>
<dbReference type="InterPro" id="IPR001509">
    <property type="entry name" value="Epimerase_deHydtase"/>
</dbReference>
<evidence type="ECO:0000256" key="1">
    <source>
        <dbReference type="ARBA" id="ARBA00007637"/>
    </source>
</evidence>
<evidence type="ECO:0000313" key="3">
    <source>
        <dbReference type="EMBL" id="KKN33792.1"/>
    </source>
</evidence>
<sequence>MRKLSKKIIITGSNGLIGSEAVLHFDRKGFHVLGIDNNMRADFFGPKGDTTWNLRRLQNQTNHFEHHDLDIRDRGAILDIFKSSRPHVIIHCAAQPSHDLASKRPFDDFDVNATGTLNLLEATRLYAKESPFIFMSTNKVYGDAPNEIPLVELGSRYDYARKEDHQGVSESCRIDQSLHSLFGASKVAADVITQEYGRYFNMPTVCFRGGCLTGPSHSGVELHGFLSYLVKVAVSNETYKIFGYKGKQVRDQIHSKDVISAMEAYIQSPRPAGVYNLGGGRESNASLLECIRMIEARLNRPIKTEYINANRKGDHICYISNLAKFKSHYPQWHLTRFNDDIIDEILERELSHTKKKNAI</sequence>
<reference evidence="3" key="1">
    <citation type="journal article" date="2015" name="Nature">
        <title>Complex archaea that bridge the gap between prokaryotes and eukaryotes.</title>
        <authorList>
            <person name="Spang A."/>
            <person name="Saw J.H."/>
            <person name="Jorgensen S.L."/>
            <person name="Zaremba-Niedzwiedzka K."/>
            <person name="Martijn J."/>
            <person name="Lind A.E."/>
            <person name="van Eijk R."/>
            <person name="Schleper C."/>
            <person name="Guy L."/>
            <person name="Ettema T.J."/>
        </authorList>
    </citation>
    <scope>NUCLEOTIDE SEQUENCE</scope>
</reference>
<dbReference type="EMBL" id="LAZR01002151">
    <property type="protein sequence ID" value="KKN33792.1"/>
    <property type="molecule type" value="Genomic_DNA"/>
</dbReference>
<dbReference type="Pfam" id="PF01370">
    <property type="entry name" value="Epimerase"/>
    <property type="match status" value="1"/>
</dbReference>
<gene>
    <name evidence="3" type="ORF">LCGC14_0800250</name>
</gene>
<evidence type="ECO:0000259" key="2">
    <source>
        <dbReference type="Pfam" id="PF01370"/>
    </source>
</evidence>
<dbReference type="Gene3D" id="3.40.50.720">
    <property type="entry name" value="NAD(P)-binding Rossmann-like Domain"/>
    <property type="match status" value="1"/>
</dbReference>
<accession>A0A0F9Q9T8</accession>
<dbReference type="PANTHER" id="PTHR43000">
    <property type="entry name" value="DTDP-D-GLUCOSE 4,6-DEHYDRATASE-RELATED"/>
    <property type="match status" value="1"/>
</dbReference>
<comment type="similarity">
    <text evidence="1">Belongs to the NAD(P)-dependent epimerase/dehydratase family.</text>
</comment>
<organism evidence="3">
    <name type="scientific">marine sediment metagenome</name>
    <dbReference type="NCBI Taxonomy" id="412755"/>
    <lineage>
        <taxon>unclassified sequences</taxon>
        <taxon>metagenomes</taxon>
        <taxon>ecological metagenomes</taxon>
    </lineage>
</organism>